<dbReference type="Gene3D" id="3.40.850.10">
    <property type="entry name" value="Kinesin motor domain"/>
    <property type="match status" value="1"/>
</dbReference>
<evidence type="ECO:0000256" key="3">
    <source>
        <dbReference type="ARBA" id="ARBA00022741"/>
    </source>
</evidence>
<dbReference type="Proteomes" id="UP000694888">
    <property type="component" value="Unplaced"/>
</dbReference>
<evidence type="ECO:0000256" key="8">
    <source>
        <dbReference type="SAM" id="Coils"/>
    </source>
</evidence>
<evidence type="ECO:0000259" key="9">
    <source>
        <dbReference type="PROSITE" id="PS50067"/>
    </source>
</evidence>
<dbReference type="RefSeq" id="XP_012936712.1">
    <property type="nucleotide sequence ID" value="XM_013081258.2"/>
</dbReference>
<organism evidence="10 11">
    <name type="scientific">Aplysia californica</name>
    <name type="common">California sea hare</name>
    <dbReference type="NCBI Taxonomy" id="6500"/>
    <lineage>
        <taxon>Eukaryota</taxon>
        <taxon>Metazoa</taxon>
        <taxon>Spiralia</taxon>
        <taxon>Lophotrochozoa</taxon>
        <taxon>Mollusca</taxon>
        <taxon>Gastropoda</taxon>
        <taxon>Heterobranchia</taxon>
        <taxon>Euthyneura</taxon>
        <taxon>Tectipleura</taxon>
        <taxon>Aplysiida</taxon>
        <taxon>Aplysioidea</taxon>
        <taxon>Aplysiidae</taxon>
        <taxon>Aplysia</taxon>
    </lineage>
</organism>
<evidence type="ECO:0000256" key="7">
    <source>
        <dbReference type="PROSITE-ProRule" id="PRU00283"/>
    </source>
</evidence>
<dbReference type="GeneID" id="101851944"/>
<accession>A0ABM0ZXT7</accession>
<reference evidence="11" key="1">
    <citation type="submission" date="2025-08" db="UniProtKB">
        <authorList>
            <consortium name="RefSeq"/>
        </authorList>
    </citation>
    <scope>IDENTIFICATION</scope>
</reference>
<keyword evidence="6" id="KW-0206">Cytoskeleton</keyword>
<feature type="coiled-coil region" evidence="8">
    <location>
        <begin position="404"/>
        <end position="602"/>
    </location>
</feature>
<keyword evidence="5 8" id="KW-0175">Coiled coil</keyword>
<comment type="subcellular location">
    <subcellularLocation>
        <location evidence="1">Cytoplasm</location>
        <location evidence="1">Cytoskeleton</location>
    </subcellularLocation>
</comment>
<keyword evidence="10" id="KW-1185">Reference proteome</keyword>
<evidence type="ECO:0000256" key="4">
    <source>
        <dbReference type="ARBA" id="ARBA00022840"/>
    </source>
</evidence>
<evidence type="ECO:0000256" key="5">
    <source>
        <dbReference type="ARBA" id="ARBA00023054"/>
    </source>
</evidence>
<evidence type="ECO:0000313" key="10">
    <source>
        <dbReference type="Proteomes" id="UP000694888"/>
    </source>
</evidence>
<dbReference type="PANTHER" id="PTHR47969:SF15">
    <property type="entry name" value="CHROMOSOME-ASSOCIATED KINESIN KIF4A-RELATED"/>
    <property type="match status" value="1"/>
</dbReference>
<name>A0ABM0ZXT7_APLCA</name>
<feature type="domain" description="Kinesin motor" evidence="9">
    <location>
        <begin position="7"/>
        <end position="318"/>
    </location>
</feature>
<keyword evidence="3 7" id="KW-0547">Nucleotide-binding</keyword>
<dbReference type="SUPFAM" id="SSF52540">
    <property type="entry name" value="P-loop containing nucleoside triphosphate hydrolases"/>
    <property type="match status" value="1"/>
</dbReference>
<dbReference type="InterPro" id="IPR001752">
    <property type="entry name" value="Kinesin_motor_dom"/>
</dbReference>
<dbReference type="Pfam" id="PF00225">
    <property type="entry name" value="Kinesin"/>
    <property type="match status" value="1"/>
</dbReference>
<dbReference type="PROSITE" id="PS50067">
    <property type="entry name" value="KINESIN_MOTOR_2"/>
    <property type="match status" value="1"/>
</dbReference>
<dbReference type="SMART" id="SM00129">
    <property type="entry name" value="KISc"/>
    <property type="match status" value="1"/>
</dbReference>
<comment type="similarity">
    <text evidence="7">Belongs to the TRAFAC class myosin-kinesin ATPase superfamily. Kinesin family.</text>
</comment>
<feature type="coiled-coil region" evidence="8">
    <location>
        <begin position="636"/>
        <end position="688"/>
    </location>
</feature>
<evidence type="ECO:0000256" key="1">
    <source>
        <dbReference type="ARBA" id="ARBA00004245"/>
    </source>
</evidence>
<gene>
    <name evidence="11" type="primary">LOC101851944</name>
</gene>
<keyword evidence="7" id="KW-0505">Motor protein</keyword>
<dbReference type="InterPro" id="IPR027417">
    <property type="entry name" value="P-loop_NTPase"/>
</dbReference>
<sequence length="702" mass="79122">MPSESFGVKLVAKCRPLTSDEEDTGGNSVVSVSGDKVKVNCAGKESSFSFDGVFGPEKSNRHVYEQAVTPLLQKALDGNNVSILAFGATGGGKSHIMTGSEADPGVIPLMTQNLFRHIQERSNKEFMVTVSHVEILDENMTDLLNPHTRSMKIRQHPHKGIFIDGLSELVVHTGDDIALLYDQGTRARKLGSSDIKTHAARANAIFIVCVEQKERQSSKVGLRSTILLADLAGCEAQSSADPNINAGARGVLNIISALGDGKRKGGHIPYRDSKVSRVLQDSLGGNSATLIIAALSPLDKSYQDTLTCLQYCSFAKNIKNTVQLNLDDTQDVISEMRQDIARLRDKIAAAAQPERDDVAKMEALIQDLEIAKKQTWAEKEKQSAKFEDERKINLANKGILEWVMDSMKKGNREVQEQMMLLQKEKDQLTDKYKEKRKVVESMKEELQKKISEYAKFTESGKKSESETKSRVTAIHELKERLKKETEGLKQLKEQLFAVQQKQQQRREDARAHTNAVKGSAELRQKVEKEERLQMELEHKAMVEEELEKSRLELDSEKTEIQLQAAEGRKYSTKEGADLQIQVAEMKADKSVVTLKLQTLEKEKQHLASELEEVYTFHKEELEVQQLQHYQTFRSYREIFEEQKAAIDQRYRQLLEDSIQDAVYLSSRNNDLTEENQHLKHQIAQLKDVITKLGGKLPETMSS</sequence>
<keyword evidence="4 7" id="KW-0067">ATP-binding</keyword>
<dbReference type="PRINTS" id="PR00380">
    <property type="entry name" value="KINESINHEAVY"/>
</dbReference>
<dbReference type="InterPro" id="IPR027640">
    <property type="entry name" value="Kinesin-like_fam"/>
</dbReference>
<evidence type="ECO:0000256" key="2">
    <source>
        <dbReference type="ARBA" id="ARBA00022490"/>
    </source>
</evidence>
<evidence type="ECO:0000313" key="11">
    <source>
        <dbReference type="RefSeq" id="XP_012936712.1"/>
    </source>
</evidence>
<feature type="binding site" evidence="7">
    <location>
        <begin position="87"/>
        <end position="94"/>
    </location>
    <ligand>
        <name>ATP</name>
        <dbReference type="ChEBI" id="CHEBI:30616"/>
    </ligand>
</feature>
<dbReference type="PANTHER" id="PTHR47969">
    <property type="entry name" value="CHROMOSOME-ASSOCIATED KINESIN KIF4A-RELATED"/>
    <property type="match status" value="1"/>
</dbReference>
<protein>
    <submittedName>
        <fullName evidence="11">Chromosome-associated kinesin KIF4A</fullName>
    </submittedName>
</protein>
<keyword evidence="2" id="KW-0963">Cytoplasm</keyword>
<evidence type="ECO:0000256" key="6">
    <source>
        <dbReference type="ARBA" id="ARBA00023212"/>
    </source>
</evidence>
<dbReference type="InterPro" id="IPR036961">
    <property type="entry name" value="Kinesin_motor_dom_sf"/>
</dbReference>
<proteinExistence type="inferred from homology"/>